<evidence type="ECO:0000259" key="1">
    <source>
        <dbReference type="PROSITE" id="PS51832"/>
    </source>
</evidence>
<sequence>MRLNLSAVHVGMTLLSPVSSLEAGTHLTNEHLRLLRFLKIEAIDVAPVEQTIFTSIEERCLCEQVLQYEKHYNQWEERIAPNPYEGLEFVHQLFRQELPLSAVVHFFTHQPLRKNHVIYHAIYRALVARTLSKYRGDEHQLQFDYGIASYFADASYAKIRKWSHMRYFTKMERELLYQHPLVSAAMLPSNQTLRGRVYQLITEHHERLDGSGFPNRLTERELNPASPLFIVADRFCQLTAPRTFRKPLSPEEAYFYMWQNKAYDEEALTLLATLLGFYEIGRPVLLSSGVRGKIHAYTNRIERPVIIEDTDRTEYDLSRLAEVKIISFQ</sequence>
<dbReference type="PANTHER" id="PTHR43155:SF2">
    <property type="entry name" value="CYCLIC DI-GMP PHOSPHODIESTERASE PA4108"/>
    <property type="match status" value="1"/>
</dbReference>
<keyword evidence="3" id="KW-1185">Reference proteome</keyword>
<gene>
    <name evidence="2" type="ORF">ACFQO8_10600</name>
</gene>
<evidence type="ECO:0000313" key="3">
    <source>
        <dbReference type="Proteomes" id="UP001596439"/>
    </source>
</evidence>
<dbReference type="Gene3D" id="1.10.3210.10">
    <property type="entry name" value="Hypothetical protein af1432"/>
    <property type="match status" value="1"/>
</dbReference>
<dbReference type="InterPro" id="IPR037522">
    <property type="entry name" value="HD_GYP_dom"/>
</dbReference>
<name>A0ABW2PM71_9BACL</name>
<reference evidence="3" key="1">
    <citation type="journal article" date="2019" name="Int. J. Syst. Evol. Microbiol.">
        <title>The Global Catalogue of Microorganisms (GCM) 10K type strain sequencing project: providing services to taxonomists for standard genome sequencing and annotation.</title>
        <authorList>
            <consortium name="The Broad Institute Genomics Platform"/>
            <consortium name="The Broad Institute Genome Sequencing Center for Infectious Disease"/>
            <person name="Wu L."/>
            <person name="Ma J."/>
        </authorList>
    </citation>
    <scope>NUCLEOTIDE SEQUENCE [LARGE SCALE GENOMIC DNA]</scope>
    <source>
        <strain evidence="3">CCUG 55590</strain>
    </source>
</reference>
<organism evidence="2 3">
    <name type="scientific">Exiguobacterium aestuarii</name>
    <dbReference type="NCBI Taxonomy" id="273527"/>
    <lineage>
        <taxon>Bacteria</taxon>
        <taxon>Bacillati</taxon>
        <taxon>Bacillota</taxon>
        <taxon>Bacilli</taxon>
        <taxon>Bacillales</taxon>
        <taxon>Bacillales Family XII. Incertae Sedis</taxon>
        <taxon>Exiguobacterium</taxon>
    </lineage>
</organism>
<evidence type="ECO:0000313" key="2">
    <source>
        <dbReference type="EMBL" id="MFC7390589.1"/>
    </source>
</evidence>
<dbReference type="RefSeq" id="WP_214789917.1">
    <property type="nucleotide sequence ID" value="NZ_JANIEL010000065.1"/>
</dbReference>
<accession>A0ABW2PM71</accession>
<protein>
    <submittedName>
        <fullName evidence="2">HD-GYP domain-containing protein</fullName>
        <ecNumber evidence="2">3.1.4.-</ecNumber>
    </submittedName>
</protein>
<dbReference type="Proteomes" id="UP001596439">
    <property type="component" value="Unassembled WGS sequence"/>
</dbReference>
<dbReference type="Pfam" id="PF13487">
    <property type="entry name" value="HD_5"/>
    <property type="match status" value="1"/>
</dbReference>
<comment type="caution">
    <text evidence="2">The sequence shown here is derived from an EMBL/GenBank/DDBJ whole genome shotgun (WGS) entry which is preliminary data.</text>
</comment>
<dbReference type="PROSITE" id="PS51832">
    <property type="entry name" value="HD_GYP"/>
    <property type="match status" value="1"/>
</dbReference>
<proteinExistence type="predicted"/>
<feature type="domain" description="HD-GYP" evidence="1">
    <location>
        <begin position="95"/>
        <end position="289"/>
    </location>
</feature>
<dbReference type="EMBL" id="JBHTCE010000002">
    <property type="protein sequence ID" value="MFC7390589.1"/>
    <property type="molecule type" value="Genomic_DNA"/>
</dbReference>
<dbReference type="GO" id="GO:0016787">
    <property type="term" value="F:hydrolase activity"/>
    <property type="evidence" value="ECO:0007669"/>
    <property type="project" value="UniProtKB-KW"/>
</dbReference>
<keyword evidence="2" id="KW-0378">Hydrolase</keyword>
<dbReference type="EC" id="3.1.4.-" evidence="2"/>
<dbReference type="PANTHER" id="PTHR43155">
    <property type="entry name" value="CYCLIC DI-GMP PHOSPHODIESTERASE PA4108-RELATED"/>
    <property type="match status" value="1"/>
</dbReference>
<dbReference type="SUPFAM" id="SSF109604">
    <property type="entry name" value="HD-domain/PDEase-like"/>
    <property type="match status" value="1"/>
</dbReference>